<feature type="transmembrane region" description="Helical" evidence="8">
    <location>
        <begin position="181"/>
        <end position="200"/>
    </location>
</feature>
<dbReference type="AlphaFoldDB" id="A0A9N9T4P0"/>
<evidence type="ECO:0000259" key="9">
    <source>
        <dbReference type="PROSITE" id="PS50850"/>
    </source>
</evidence>
<dbReference type="GO" id="GO:0005886">
    <property type="term" value="C:plasma membrane"/>
    <property type="evidence" value="ECO:0007669"/>
    <property type="project" value="UniProtKB-SubCell"/>
</dbReference>
<sequence>MKNLVTNSVTVRHNIGSRLMFLSALSADLLLVTVGGLMVWGSSAIPILSSKNNNPLDEPITSLEMSIILSAPAFGALISLNFMAYISDLIGRRKSLLFLSISFVICLCGIAFAKNIYMYYFFFLITGFNFSGSCVNVSTYNSEIVNDENRAWLGCILGLSFPVGNLIGFILGTYLTSITQYTLAVGFPVYIHILLQYVMVESPMYLVCKNKKTDAIIALEKLRHYDKPIDSEIEYNCMEKLNLKSLNKNGKLFDIFSNHLANKAFIISLILSFTQQSCGMSIVMNYAVPIFNEAGSLLSGNYISLLLGVLQVVVYFAVMLNINMLGRRPLLLLSSVSCAISTSVLAIYFYLKQFNPAAAASITVIPVISAMAFVFSYSAGLGPITLSYLGELFPNELRATAVASVLVLDAVVALTLNFTFPLLVESFGIYMCMSIYSLSAFTGFILMTKFLPETRGKSFLKIQESLKNI</sequence>
<name>A0A9N9T4P0_DIABA</name>
<evidence type="ECO:0000256" key="2">
    <source>
        <dbReference type="ARBA" id="ARBA00022448"/>
    </source>
</evidence>
<evidence type="ECO:0000256" key="3">
    <source>
        <dbReference type="ARBA" id="ARBA00022475"/>
    </source>
</evidence>
<evidence type="ECO:0000256" key="4">
    <source>
        <dbReference type="ARBA" id="ARBA00022597"/>
    </source>
</evidence>
<feature type="transmembrane region" description="Helical" evidence="8">
    <location>
        <begin position="264"/>
        <end position="288"/>
    </location>
</feature>
<feature type="transmembrane region" description="Helical" evidence="8">
    <location>
        <begin position="427"/>
        <end position="451"/>
    </location>
</feature>
<dbReference type="Pfam" id="PF00083">
    <property type="entry name" value="Sugar_tr"/>
    <property type="match status" value="1"/>
</dbReference>
<feature type="transmembrane region" description="Helical" evidence="8">
    <location>
        <begin position="151"/>
        <end position="175"/>
    </location>
</feature>
<evidence type="ECO:0000313" key="11">
    <source>
        <dbReference type="Proteomes" id="UP001153709"/>
    </source>
</evidence>
<keyword evidence="3" id="KW-1003">Cell membrane</keyword>
<reference evidence="10" key="1">
    <citation type="submission" date="2022-01" db="EMBL/GenBank/DDBJ databases">
        <authorList>
            <person name="King R."/>
        </authorList>
    </citation>
    <scope>NUCLEOTIDE SEQUENCE</scope>
</reference>
<feature type="transmembrane region" description="Helical" evidence="8">
    <location>
        <begin position="330"/>
        <end position="351"/>
    </location>
</feature>
<dbReference type="Gene3D" id="1.20.1250.20">
    <property type="entry name" value="MFS general substrate transporter like domains"/>
    <property type="match status" value="1"/>
</dbReference>
<feature type="transmembrane region" description="Helical" evidence="8">
    <location>
        <begin position="399"/>
        <end position="421"/>
    </location>
</feature>
<evidence type="ECO:0000256" key="5">
    <source>
        <dbReference type="ARBA" id="ARBA00022692"/>
    </source>
</evidence>
<dbReference type="InterPro" id="IPR005829">
    <property type="entry name" value="Sugar_transporter_CS"/>
</dbReference>
<dbReference type="SUPFAM" id="SSF103473">
    <property type="entry name" value="MFS general substrate transporter"/>
    <property type="match status" value="1"/>
</dbReference>
<dbReference type="OrthoDB" id="6770700at2759"/>
<dbReference type="PANTHER" id="PTHR48021:SF1">
    <property type="entry name" value="GH07001P-RELATED"/>
    <property type="match status" value="1"/>
</dbReference>
<dbReference type="Proteomes" id="UP001153709">
    <property type="component" value="Chromosome 5"/>
</dbReference>
<feature type="domain" description="Major facilitator superfamily (MFS) profile" evidence="9">
    <location>
        <begin position="19"/>
        <end position="455"/>
    </location>
</feature>
<dbReference type="InterPro" id="IPR005828">
    <property type="entry name" value="MFS_sugar_transport-like"/>
</dbReference>
<dbReference type="GO" id="GO:0022857">
    <property type="term" value="F:transmembrane transporter activity"/>
    <property type="evidence" value="ECO:0007669"/>
    <property type="project" value="InterPro"/>
</dbReference>
<evidence type="ECO:0000256" key="7">
    <source>
        <dbReference type="ARBA" id="ARBA00023136"/>
    </source>
</evidence>
<keyword evidence="6 8" id="KW-1133">Transmembrane helix</keyword>
<keyword evidence="5 8" id="KW-0812">Transmembrane</keyword>
<dbReference type="InterPro" id="IPR020846">
    <property type="entry name" value="MFS_dom"/>
</dbReference>
<evidence type="ECO:0000313" key="10">
    <source>
        <dbReference type="EMBL" id="CAG9835430.1"/>
    </source>
</evidence>
<dbReference type="EMBL" id="OU898280">
    <property type="protein sequence ID" value="CAG9835430.1"/>
    <property type="molecule type" value="Genomic_DNA"/>
</dbReference>
<organism evidence="10 11">
    <name type="scientific">Diabrotica balteata</name>
    <name type="common">Banded cucumber beetle</name>
    <dbReference type="NCBI Taxonomy" id="107213"/>
    <lineage>
        <taxon>Eukaryota</taxon>
        <taxon>Metazoa</taxon>
        <taxon>Ecdysozoa</taxon>
        <taxon>Arthropoda</taxon>
        <taxon>Hexapoda</taxon>
        <taxon>Insecta</taxon>
        <taxon>Pterygota</taxon>
        <taxon>Neoptera</taxon>
        <taxon>Endopterygota</taxon>
        <taxon>Coleoptera</taxon>
        <taxon>Polyphaga</taxon>
        <taxon>Cucujiformia</taxon>
        <taxon>Chrysomeloidea</taxon>
        <taxon>Chrysomelidae</taxon>
        <taxon>Galerucinae</taxon>
        <taxon>Diabroticina</taxon>
        <taxon>Diabroticites</taxon>
        <taxon>Diabrotica</taxon>
    </lineage>
</organism>
<dbReference type="PANTHER" id="PTHR48021">
    <property type="match status" value="1"/>
</dbReference>
<evidence type="ECO:0000256" key="6">
    <source>
        <dbReference type="ARBA" id="ARBA00022989"/>
    </source>
</evidence>
<protein>
    <recommendedName>
        <fullName evidence="9">Major facilitator superfamily (MFS) profile domain-containing protein</fullName>
    </recommendedName>
</protein>
<feature type="transmembrane region" description="Helical" evidence="8">
    <location>
        <begin position="300"/>
        <end position="318"/>
    </location>
</feature>
<dbReference type="InterPro" id="IPR050549">
    <property type="entry name" value="MFS_Trehalose_Transporter"/>
</dbReference>
<dbReference type="PROSITE" id="PS50850">
    <property type="entry name" value="MFS"/>
    <property type="match status" value="1"/>
</dbReference>
<gene>
    <name evidence="10" type="ORF">DIABBA_LOCUS8623</name>
</gene>
<proteinExistence type="predicted"/>
<feature type="transmembrane region" description="Helical" evidence="8">
    <location>
        <begin position="21"/>
        <end position="45"/>
    </location>
</feature>
<evidence type="ECO:0000256" key="1">
    <source>
        <dbReference type="ARBA" id="ARBA00004651"/>
    </source>
</evidence>
<dbReference type="PROSITE" id="PS00216">
    <property type="entry name" value="SUGAR_TRANSPORT_1"/>
    <property type="match status" value="1"/>
</dbReference>
<accession>A0A9N9T4P0</accession>
<keyword evidence="2" id="KW-0813">Transport</keyword>
<keyword evidence="7 8" id="KW-0472">Membrane</keyword>
<feature type="transmembrane region" description="Helical" evidence="8">
    <location>
        <begin position="357"/>
        <end position="378"/>
    </location>
</feature>
<feature type="transmembrane region" description="Helical" evidence="8">
    <location>
        <begin position="119"/>
        <end position="139"/>
    </location>
</feature>
<keyword evidence="11" id="KW-1185">Reference proteome</keyword>
<comment type="subcellular location">
    <subcellularLocation>
        <location evidence="1">Cell membrane</location>
        <topology evidence="1">Multi-pass membrane protein</topology>
    </subcellularLocation>
</comment>
<feature type="transmembrane region" description="Helical" evidence="8">
    <location>
        <begin position="65"/>
        <end position="84"/>
    </location>
</feature>
<dbReference type="InterPro" id="IPR036259">
    <property type="entry name" value="MFS_trans_sf"/>
</dbReference>
<keyword evidence="4" id="KW-0762">Sugar transport</keyword>
<evidence type="ECO:0000256" key="8">
    <source>
        <dbReference type="SAM" id="Phobius"/>
    </source>
</evidence>
<feature type="transmembrane region" description="Helical" evidence="8">
    <location>
        <begin position="96"/>
        <end position="113"/>
    </location>
</feature>
<dbReference type="FunFam" id="1.20.1250.20:FF:000218">
    <property type="entry name" value="facilitated trehalose transporter Tret1"/>
    <property type="match status" value="1"/>
</dbReference>